<feature type="domain" description="Histidine kinase" evidence="12">
    <location>
        <begin position="247"/>
        <end position="459"/>
    </location>
</feature>
<dbReference type="CDD" id="cd00075">
    <property type="entry name" value="HATPase"/>
    <property type="match status" value="1"/>
</dbReference>
<keyword evidence="14" id="KW-1185">Reference proteome</keyword>
<dbReference type="PRINTS" id="PR00344">
    <property type="entry name" value="BCTRLSENSOR"/>
</dbReference>
<sequence>MRLSTRFAVFFAALVPVLVLLSGVLMVALIHRDLGVERDRQLVVRLNALKPLASAYAWRTRLLPVLPAQSLRRRLADGAEGPGGMRLEIPGADPLIIGDVPDALPPPGVDGPADIDEGGRVWRYVATDLGRSLGGARLWVFDPAERLAEQRALLVRRLALTSLLAVGVAAAAGLALGRLGVRPLVVLHRQARAIDTPARAGDRLATSSRVVEIDELAALVNILLDRRDAAVARTGEALEAARAFAASAAHELRTPLTSMGTNLDLLTHPDLGPADRAEVIADLRAEHGRMQRLITMLRGLARGELLDRESFTAVDPAEIVADAVDDARCRHPHAEITARLVPDLTVQGWAEGFRMIVDNLLDNAALHGVDEDGRAVVAVTLAAADGAVVLSVRDHGPGIPADERAAVFDRFHRRPDSPGSGLGLTLIRQQALLHGGAVAVTAPPHGPGAVVEVRLPAAGQAPEDGAPRSRPV</sequence>
<comment type="catalytic activity">
    <reaction evidence="1">
        <text>ATP + protein L-histidine = ADP + protein N-phospho-L-histidine.</text>
        <dbReference type="EC" id="2.7.13.3"/>
    </reaction>
</comment>
<dbReference type="PROSITE" id="PS50109">
    <property type="entry name" value="HIS_KIN"/>
    <property type="match status" value="1"/>
</dbReference>
<evidence type="ECO:0000256" key="3">
    <source>
        <dbReference type="ARBA" id="ARBA00012438"/>
    </source>
</evidence>
<evidence type="ECO:0000256" key="11">
    <source>
        <dbReference type="SAM" id="Phobius"/>
    </source>
</evidence>
<keyword evidence="7 13" id="KW-0418">Kinase</keyword>
<dbReference type="RefSeq" id="WP_093263053.1">
    <property type="nucleotide sequence ID" value="NZ_FNKK01000002.1"/>
</dbReference>
<evidence type="ECO:0000313" key="13">
    <source>
        <dbReference type="EMBL" id="SDQ34166.1"/>
    </source>
</evidence>
<dbReference type="GO" id="GO:0005886">
    <property type="term" value="C:plasma membrane"/>
    <property type="evidence" value="ECO:0007669"/>
    <property type="project" value="UniProtKB-SubCell"/>
</dbReference>
<dbReference type="Proteomes" id="UP000217103">
    <property type="component" value="Unassembled WGS sequence"/>
</dbReference>
<evidence type="ECO:0000256" key="2">
    <source>
        <dbReference type="ARBA" id="ARBA00004236"/>
    </source>
</evidence>
<organism evidence="13 14">
    <name type="scientific">Thermostaphylospora chromogena</name>
    <dbReference type="NCBI Taxonomy" id="35622"/>
    <lineage>
        <taxon>Bacteria</taxon>
        <taxon>Bacillati</taxon>
        <taxon>Actinomycetota</taxon>
        <taxon>Actinomycetes</taxon>
        <taxon>Streptosporangiales</taxon>
        <taxon>Thermomonosporaceae</taxon>
        <taxon>Thermostaphylospora</taxon>
    </lineage>
</organism>
<dbReference type="InterPro" id="IPR003594">
    <property type="entry name" value="HATPase_dom"/>
</dbReference>
<keyword evidence="9" id="KW-0902">Two-component regulatory system</keyword>
<keyword evidence="4" id="KW-0597">Phosphoprotein</keyword>
<dbReference type="OrthoDB" id="5241347at2"/>
<protein>
    <recommendedName>
        <fullName evidence="3">histidine kinase</fullName>
        <ecNumber evidence="3">2.7.13.3</ecNumber>
    </recommendedName>
</protein>
<evidence type="ECO:0000259" key="12">
    <source>
        <dbReference type="PROSITE" id="PS50109"/>
    </source>
</evidence>
<dbReference type="PANTHER" id="PTHR45436:SF5">
    <property type="entry name" value="SENSOR HISTIDINE KINASE TRCS"/>
    <property type="match status" value="1"/>
</dbReference>
<dbReference type="InterPro" id="IPR036890">
    <property type="entry name" value="HATPase_C_sf"/>
</dbReference>
<evidence type="ECO:0000256" key="8">
    <source>
        <dbReference type="ARBA" id="ARBA00022989"/>
    </source>
</evidence>
<proteinExistence type="predicted"/>
<dbReference type="InterPro" id="IPR004358">
    <property type="entry name" value="Sig_transdc_His_kin-like_C"/>
</dbReference>
<dbReference type="EC" id="2.7.13.3" evidence="3"/>
<dbReference type="Gene3D" id="3.30.565.10">
    <property type="entry name" value="Histidine kinase-like ATPase, C-terminal domain"/>
    <property type="match status" value="1"/>
</dbReference>
<dbReference type="Pfam" id="PF00512">
    <property type="entry name" value="HisKA"/>
    <property type="match status" value="1"/>
</dbReference>
<dbReference type="SUPFAM" id="SSF47384">
    <property type="entry name" value="Homodimeric domain of signal transducing histidine kinase"/>
    <property type="match status" value="1"/>
</dbReference>
<dbReference type="Pfam" id="PF02518">
    <property type="entry name" value="HATPase_c"/>
    <property type="match status" value="1"/>
</dbReference>
<feature type="transmembrane region" description="Helical" evidence="11">
    <location>
        <begin position="6"/>
        <end position="30"/>
    </location>
</feature>
<evidence type="ECO:0000256" key="7">
    <source>
        <dbReference type="ARBA" id="ARBA00022777"/>
    </source>
</evidence>
<dbReference type="SMART" id="SM00387">
    <property type="entry name" value="HATPase_c"/>
    <property type="match status" value="1"/>
</dbReference>
<dbReference type="SUPFAM" id="SSF55874">
    <property type="entry name" value="ATPase domain of HSP90 chaperone/DNA topoisomerase II/histidine kinase"/>
    <property type="match status" value="1"/>
</dbReference>
<evidence type="ECO:0000256" key="1">
    <source>
        <dbReference type="ARBA" id="ARBA00000085"/>
    </source>
</evidence>
<name>A0A1H1A4C7_9ACTN</name>
<evidence type="ECO:0000256" key="10">
    <source>
        <dbReference type="ARBA" id="ARBA00023136"/>
    </source>
</evidence>
<gene>
    <name evidence="13" type="ORF">SAMN04489764_0298</name>
</gene>
<dbReference type="EMBL" id="FNKK01000002">
    <property type="protein sequence ID" value="SDQ34166.1"/>
    <property type="molecule type" value="Genomic_DNA"/>
</dbReference>
<keyword evidence="10 11" id="KW-0472">Membrane</keyword>
<dbReference type="Gene3D" id="1.10.287.130">
    <property type="match status" value="1"/>
</dbReference>
<evidence type="ECO:0000256" key="6">
    <source>
        <dbReference type="ARBA" id="ARBA00022692"/>
    </source>
</evidence>
<dbReference type="PANTHER" id="PTHR45436">
    <property type="entry name" value="SENSOR HISTIDINE KINASE YKOH"/>
    <property type="match status" value="1"/>
</dbReference>
<evidence type="ECO:0000313" key="14">
    <source>
        <dbReference type="Proteomes" id="UP000217103"/>
    </source>
</evidence>
<dbReference type="InterPro" id="IPR005467">
    <property type="entry name" value="His_kinase_dom"/>
</dbReference>
<dbReference type="STRING" id="35622.SAMN04489764_0298"/>
<dbReference type="AlphaFoldDB" id="A0A1H1A4C7"/>
<evidence type="ECO:0000256" key="5">
    <source>
        <dbReference type="ARBA" id="ARBA00022679"/>
    </source>
</evidence>
<dbReference type="SMART" id="SM00388">
    <property type="entry name" value="HisKA"/>
    <property type="match status" value="1"/>
</dbReference>
<keyword evidence="6 11" id="KW-0812">Transmembrane</keyword>
<comment type="subcellular location">
    <subcellularLocation>
        <location evidence="2">Cell membrane</location>
    </subcellularLocation>
</comment>
<keyword evidence="8 11" id="KW-1133">Transmembrane helix</keyword>
<dbReference type="InterPro" id="IPR003661">
    <property type="entry name" value="HisK_dim/P_dom"/>
</dbReference>
<evidence type="ECO:0000256" key="9">
    <source>
        <dbReference type="ARBA" id="ARBA00023012"/>
    </source>
</evidence>
<evidence type="ECO:0000256" key="4">
    <source>
        <dbReference type="ARBA" id="ARBA00022553"/>
    </source>
</evidence>
<keyword evidence="5" id="KW-0808">Transferase</keyword>
<dbReference type="InterPro" id="IPR050428">
    <property type="entry name" value="TCS_sensor_his_kinase"/>
</dbReference>
<dbReference type="CDD" id="cd00082">
    <property type="entry name" value="HisKA"/>
    <property type="match status" value="1"/>
</dbReference>
<accession>A0A1H1A4C7</accession>
<reference evidence="13 14" key="1">
    <citation type="submission" date="2016-10" db="EMBL/GenBank/DDBJ databases">
        <authorList>
            <person name="de Groot N.N."/>
        </authorList>
    </citation>
    <scope>NUCLEOTIDE SEQUENCE [LARGE SCALE GENOMIC DNA]</scope>
    <source>
        <strain evidence="13 14">DSM 43794</strain>
    </source>
</reference>
<dbReference type="GO" id="GO:0000155">
    <property type="term" value="F:phosphorelay sensor kinase activity"/>
    <property type="evidence" value="ECO:0007669"/>
    <property type="project" value="InterPro"/>
</dbReference>
<dbReference type="InterPro" id="IPR036097">
    <property type="entry name" value="HisK_dim/P_sf"/>
</dbReference>